<dbReference type="Proteomes" id="UP001431209">
    <property type="component" value="Unassembled WGS sequence"/>
</dbReference>
<name>A0AAW2YKX6_9EUKA</name>
<feature type="domain" description="RNB" evidence="1">
    <location>
        <begin position="112"/>
        <end position="444"/>
    </location>
</feature>
<dbReference type="GO" id="GO:0000932">
    <property type="term" value="C:P-body"/>
    <property type="evidence" value="ECO:0007669"/>
    <property type="project" value="TreeGrafter"/>
</dbReference>
<dbReference type="InterPro" id="IPR001900">
    <property type="entry name" value="RNase_II/R"/>
</dbReference>
<gene>
    <name evidence="2" type="ORF">AKO1_015525</name>
</gene>
<keyword evidence="3" id="KW-1185">Reference proteome</keyword>
<dbReference type="AlphaFoldDB" id="A0AAW2YKX6"/>
<reference evidence="2 3" key="1">
    <citation type="submission" date="2024-03" db="EMBL/GenBank/DDBJ databases">
        <title>The Acrasis kona genome and developmental transcriptomes reveal deep origins of eukaryotic multicellular pathways.</title>
        <authorList>
            <person name="Sheikh S."/>
            <person name="Fu C.-J."/>
            <person name="Brown M.W."/>
            <person name="Baldauf S.L."/>
        </authorList>
    </citation>
    <scope>NUCLEOTIDE SEQUENCE [LARGE SCALE GENOMIC DNA]</scope>
    <source>
        <strain evidence="2 3">ATCC MYA-3509</strain>
    </source>
</reference>
<dbReference type="GO" id="GO:0006402">
    <property type="term" value="P:mRNA catabolic process"/>
    <property type="evidence" value="ECO:0007669"/>
    <property type="project" value="TreeGrafter"/>
</dbReference>
<proteinExistence type="predicted"/>
<sequence length="562" mass="64101">MSDEDCQSTVSILSSILIHHAESPHWPDLIQHLKDVTSSHALQANQITSKRKLKNMKIESEDYRDGIIIKMINLISPFDQHLTWIDVYKQRAGVQDIFPEHIIASIPKSHHDVDVTKLYNQKGIYTFTIDSFGTRDMDDGITILSFDESKIRLGVHITNVSSLFLENITSSQDLLNHDLFKQAVERVTSIYIPGAESSLENTSSPNMKVIPMMPVEISEQLYSLVEGQVRPCVTYEFTIHKDGTFEFHGISLTHAVMEHNLSYDHVDSILNQKEFDHPSAGKLVDFNFWKVLSDCCKALEIKRLENGAIEFDNQSDLKVYKDCNDVISLSVSERRLFSSSTIITELAILVNSVSGEFITKNKVPCMYKYQPPYELKEPWAHSDPLHRKFLKITDVRFANGSAGVSADPQGNSVVGVPYYVQQTSPLRRLFDLLVQIQLVHYLKVKECLFTFNEMDHYAKLITSEGQRKMNVEQNTMDHLLVVYLNQCLQKGVHNHHVVFKGYDDDHHTCKLRLVDLNQYHITGTVNGGLKGDKVKILKKLKNIQVKIVEADPFSHSIMVEFP</sequence>
<evidence type="ECO:0000313" key="2">
    <source>
        <dbReference type="EMBL" id="KAL0477673.1"/>
    </source>
</evidence>
<evidence type="ECO:0000313" key="3">
    <source>
        <dbReference type="Proteomes" id="UP001431209"/>
    </source>
</evidence>
<dbReference type="EMBL" id="JAOPGA020000210">
    <property type="protein sequence ID" value="KAL0477673.1"/>
    <property type="molecule type" value="Genomic_DNA"/>
</dbReference>
<dbReference type="PANTHER" id="PTHR23355">
    <property type="entry name" value="RIBONUCLEASE"/>
    <property type="match status" value="1"/>
</dbReference>
<comment type="caution">
    <text evidence="2">The sequence shown here is derived from an EMBL/GenBank/DDBJ whole genome shotgun (WGS) entry which is preliminary data.</text>
</comment>
<protein>
    <recommendedName>
        <fullName evidence="1">RNB domain-containing protein</fullName>
    </recommendedName>
</protein>
<feature type="non-terminal residue" evidence="2">
    <location>
        <position position="562"/>
    </location>
</feature>
<organism evidence="2 3">
    <name type="scientific">Acrasis kona</name>
    <dbReference type="NCBI Taxonomy" id="1008807"/>
    <lineage>
        <taxon>Eukaryota</taxon>
        <taxon>Discoba</taxon>
        <taxon>Heterolobosea</taxon>
        <taxon>Tetramitia</taxon>
        <taxon>Eutetramitia</taxon>
        <taxon>Acrasidae</taxon>
        <taxon>Acrasis</taxon>
    </lineage>
</organism>
<dbReference type="GO" id="GO:0000175">
    <property type="term" value="F:3'-5'-RNA exonuclease activity"/>
    <property type="evidence" value="ECO:0007669"/>
    <property type="project" value="TreeGrafter"/>
</dbReference>
<dbReference type="PANTHER" id="PTHR23355:SF9">
    <property type="entry name" value="DIS3-LIKE EXONUCLEASE 2"/>
    <property type="match status" value="1"/>
</dbReference>
<dbReference type="InterPro" id="IPR012340">
    <property type="entry name" value="NA-bd_OB-fold"/>
</dbReference>
<dbReference type="SMART" id="SM00955">
    <property type="entry name" value="RNB"/>
    <property type="match status" value="1"/>
</dbReference>
<dbReference type="GO" id="GO:0003723">
    <property type="term" value="F:RNA binding"/>
    <property type="evidence" value="ECO:0007669"/>
    <property type="project" value="InterPro"/>
</dbReference>
<evidence type="ECO:0000259" key="1">
    <source>
        <dbReference type="SMART" id="SM00955"/>
    </source>
</evidence>
<dbReference type="Pfam" id="PF00773">
    <property type="entry name" value="RNB"/>
    <property type="match status" value="1"/>
</dbReference>
<dbReference type="SUPFAM" id="SSF50249">
    <property type="entry name" value="Nucleic acid-binding proteins"/>
    <property type="match status" value="1"/>
</dbReference>
<dbReference type="InterPro" id="IPR050180">
    <property type="entry name" value="RNR_Ribonuclease"/>
</dbReference>
<accession>A0AAW2YKX6</accession>